<comment type="caution">
    <text evidence="2">The sequence shown here is derived from an EMBL/GenBank/DDBJ whole genome shotgun (WGS) entry which is preliminary data.</text>
</comment>
<evidence type="ECO:0000256" key="1">
    <source>
        <dbReference type="SAM" id="MobiDB-lite"/>
    </source>
</evidence>
<keyword evidence="3" id="KW-1185">Reference proteome</keyword>
<dbReference type="PANTHER" id="PTHR47592">
    <property type="entry name" value="PBF68 PROTEIN"/>
    <property type="match status" value="1"/>
</dbReference>
<gene>
    <name evidence="2" type="ORF">Adt_18809</name>
</gene>
<protein>
    <submittedName>
        <fullName evidence="2">CCHC-type domain-containing protein</fullName>
    </submittedName>
</protein>
<feature type="region of interest" description="Disordered" evidence="1">
    <location>
        <begin position="1"/>
        <end position="22"/>
    </location>
</feature>
<evidence type="ECO:0000313" key="3">
    <source>
        <dbReference type="Proteomes" id="UP001604336"/>
    </source>
</evidence>
<dbReference type="EMBL" id="JBFOLK010000005">
    <property type="protein sequence ID" value="KAL2513209.1"/>
    <property type="molecule type" value="Genomic_DNA"/>
</dbReference>
<dbReference type="PANTHER" id="PTHR47592:SF27">
    <property type="entry name" value="OS08G0421700 PROTEIN"/>
    <property type="match status" value="1"/>
</dbReference>
<organism evidence="2 3">
    <name type="scientific">Abeliophyllum distichum</name>
    <dbReference type="NCBI Taxonomy" id="126358"/>
    <lineage>
        <taxon>Eukaryota</taxon>
        <taxon>Viridiplantae</taxon>
        <taxon>Streptophyta</taxon>
        <taxon>Embryophyta</taxon>
        <taxon>Tracheophyta</taxon>
        <taxon>Spermatophyta</taxon>
        <taxon>Magnoliopsida</taxon>
        <taxon>eudicotyledons</taxon>
        <taxon>Gunneridae</taxon>
        <taxon>Pentapetalae</taxon>
        <taxon>asterids</taxon>
        <taxon>lamiids</taxon>
        <taxon>Lamiales</taxon>
        <taxon>Oleaceae</taxon>
        <taxon>Forsythieae</taxon>
        <taxon>Abeliophyllum</taxon>
    </lineage>
</organism>
<reference evidence="3" key="1">
    <citation type="submission" date="2024-07" db="EMBL/GenBank/DDBJ databases">
        <title>Two chromosome-level genome assemblies of Korean endemic species Abeliophyllum distichum and Forsythia ovata (Oleaceae).</title>
        <authorList>
            <person name="Jang H."/>
        </authorList>
    </citation>
    <scope>NUCLEOTIDE SEQUENCE [LARGE SCALE GENOMIC DNA]</scope>
</reference>
<evidence type="ECO:0000313" key="2">
    <source>
        <dbReference type="EMBL" id="KAL2513209.1"/>
    </source>
</evidence>
<accession>A0ABD1TKF0</accession>
<dbReference type="AlphaFoldDB" id="A0ABD1TKF0"/>
<proteinExistence type="predicted"/>
<dbReference type="Pfam" id="PF14223">
    <property type="entry name" value="Retrotran_gag_2"/>
    <property type="match status" value="1"/>
</dbReference>
<sequence>MNSIGNTDTNSNDTSIMGTSEESIPTSVIPPVVVPIVAPHTTVHSNSVPHGEKSEKFIGVEFKRWHQKMLFYLTALNLAKFLNEDSPAIQEGENNWTSLIALDVWKHSDFLCKNYILNGLDNTLYNVYCSKQSAKDLWESLERKYKTEDTGTKKFIAGRFLGLQDGRFKDGYQSSARIADYTS</sequence>
<dbReference type="Proteomes" id="UP001604336">
    <property type="component" value="Unassembled WGS sequence"/>
</dbReference>
<name>A0ABD1TKF0_9LAMI</name>